<proteinExistence type="predicted"/>
<accession>A0A382PNS8</accession>
<dbReference type="EMBL" id="UINC01107895">
    <property type="protein sequence ID" value="SVC73611.1"/>
    <property type="molecule type" value="Genomic_DNA"/>
</dbReference>
<reference evidence="1" key="1">
    <citation type="submission" date="2018-05" db="EMBL/GenBank/DDBJ databases">
        <authorList>
            <person name="Lanie J.A."/>
            <person name="Ng W.-L."/>
            <person name="Kazmierczak K.M."/>
            <person name="Andrzejewski T.M."/>
            <person name="Davidsen T.M."/>
            <person name="Wayne K.J."/>
            <person name="Tettelin H."/>
            <person name="Glass J.I."/>
            <person name="Rusch D."/>
            <person name="Podicherti R."/>
            <person name="Tsui H.-C.T."/>
            <person name="Winkler M.E."/>
        </authorList>
    </citation>
    <scope>NUCLEOTIDE SEQUENCE</scope>
</reference>
<dbReference type="SUPFAM" id="SSF51905">
    <property type="entry name" value="FAD/NAD(P)-binding domain"/>
    <property type="match status" value="1"/>
</dbReference>
<dbReference type="Gene3D" id="3.50.50.60">
    <property type="entry name" value="FAD/NAD(P)-binding domain"/>
    <property type="match status" value="1"/>
</dbReference>
<gene>
    <name evidence="1" type="ORF">METZ01_LOCUS326465</name>
</gene>
<organism evidence="1">
    <name type="scientific">marine metagenome</name>
    <dbReference type="NCBI Taxonomy" id="408172"/>
    <lineage>
        <taxon>unclassified sequences</taxon>
        <taxon>metagenomes</taxon>
        <taxon>ecological metagenomes</taxon>
    </lineage>
</organism>
<name>A0A382PNS8_9ZZZZ</name>
<feature type="non-terminal residue" evidence="1">
    <location>
        <position position="44"/>
    </location>
</feature>
<evidence type="ECO:0008006" key="2">
    <source>
        <dbReference type="Google" id="ProtNLM"/>
    </source>
</evidence>
<dbReference type="AlphaFoldDB" id="A0A382PNS8"/>
<dbReference type="InterPro" id="IPR036188">
    <property type="entry name" value="FAD/NAD-bd_sf"/>
</dbReference>
<sequence>MTKSLDIAVVGAGPCGIAVGAAAVRKGLSVGLYDKGCITSSLVK</sequence>
<evidence type="ECO:0000313" key="1">
    <source>
        <dbReference type="EMBL" id="SVC73611.1"/>
    </source>
</evidence>
<protein>
    <recommendedName>
        <fullName evidence="2">FAD-binding domain-containing protein</fullName>
    </recommendedName>
</protein>